<name>Q75ER4_EREGS</name>
<feature type="transmembrane region" description="Helical" evidence="2">
    <location>
        <begin position="6"/>
        <end position="24"/>
    </location>
</feature>
<keyword evidence="2" id="KW-1133">Transmembrane helix</keyword>
<dbReference type="OrthoDB" id="4035006at2759"/>
<evidence type="ECO:0000256" key="2">
    <source>
        <dbReference type="SAM" id="Phobius"/>
    </source>
</evidence>
<accession>Q75ER4</accession>
<dbReference type="GeneID" id="4618425"/>
<dbReference type="FunCoup" id="Q75ER4">
    <property type="interactions" value="24"/>
</dbReference>
<dbReference type="eggNOG" id="ENOG502S7ZS">
    <property type="taxonomic scope" value="Eukaryota"/>
</dbReference>
<feature type="region of interest" description="Disordered" evidence="1">
    <location>
        <begin position="193"/>
        <end position="228"/>
    </location>
</feature>
<reference evidence="3 4" key="1">
    <citation type="journal article" date="2004" name="Science">
        <title>The Ashbya gossypii genome as a tool for mapping the ancient Saccharomyces cerevisiae genome.</title>
        <authorList>
            <person name="Dietrich F.S."/>
            <person name="Voegeli S."/>
            <person name="Brachat S."/>
            <person name="Lerch A."/>
            <person name="Gates K."/>
            <person name="Steiner S."/>
            <person name="Mohr C."/>
            <person name="Pohlmann R."/>
            <person name="Luedi P."/>
            <person name="Choi S."/>
            <person name="Wing R.A."/>
            <person name="Flavier A."/>
            <person name="Gaffney T.D."/>
            <person name="Philippsen P."/>
        </authorList>
    </citation>
    <scope>NUCLEOTIDE SEQUENCE [LARGE SCALE GENOMIC DNA]</scope>
    <source>
        <strain evidence="4">ATCC 10895 / CBS 109.51 / FGSC 9923 / NRRL Y-1056</strain>
    </source>
</reference>
<dbReference type="HOGENOM" id="CLU_098038_0_0_1"/>
<dbReference type="Proteomes" id="UP000000591">
    <property type="component" value="Chromosome I"/>
</dbReference>
<keyword evidence="2" id="KW-0472">Membrane</keyword>
<dbReference type="RefSeq" id="NP_982556.1">
    <property type="nucleotide sequence ID" value="NM_207909.1"/>
</dbReference>
<reference evidence="4" key="2">
    <citation type="journal article" date="2013" name="G3 (Bethesda)">
        <title>Genomes of Ashbya fungi isolated from insects reveal four mating-type loci, numerous translocations, lack of transposons, and distinct gene duplications.</title>
        <authorList>
            <person name="Dietrich F.S."/>
            <person name="Voegeli S."/>
            <person name="Kuo S."/>
            <person name="Philippsen P."/>
        </authorList>
    </citation>
    <scope>GENOME REANNOTATION</scope>
    <source>
        <strain evidence="4">ATCC 10895 / CBS 109.51 / FGSC 9923 / NRRL Y-1056</strain>
    </source>
</reference>
<keyword evidence="4" id="KW-1185">Reference proteome</keyword>
<dbReference type="KEGG" id="ago:AGOS_AAR015C"/>
<evidence type="ECO:0000256" key="1">
    <source>
        <dbReference type="SAM" id="MobiDB-lite"/>
    </source>
</evidence>
<sequence length="228" mass="25465">MKEEPLFLRHLLTVTYILVFLRFLRDQSLLNALLAVQVVSLTKFTANILSTYFDADTPPESAPALKKLLAKALYVLQLFFVLQTAHTLAYHAMLDLDADVCRWVYGYLFTDLLGEFDCKSRGRSMLFVLDALLLLCQLQLATCRLVLLKDGRRVTIEHFSVEEHGILSILMIQAFRLRASDWEIAITTPLRSCGEASGRSAGRSTVSSGEDASDVSQGNSTAYYGSTQ</sequence>
<organism evidence="3 4">
    <name type="scientific">Eremothecium gossypii (strain ATCC 10895 / CBS 109.51 / FGSC 9923 / NRRL Y-1056)</name>
    <name type="common">Yeast</name>
    <name type="synonym">Ashbya gossypii</name>
    <dbReference type="NCBI Taxonomy" id="284811"/>
    <lineage>
        <taxon>Eukaryota</taxon>
        <taxon>Fungi</taxon>
        <taxon>Dikarya</taxon>
        <taxon>Ascomycota</taxon>
        <taxon>Saccharomycotina</taxon>
        <taxon>Saccharomycetes</taxon>
        <taxon>Saccharomycetales</taxon>
        <taxon>Saccharomycetaceae</taxon>
        <taxon>Eremothecium</taxon>
    </lineage>
</organism>
<feature type="transmembrane region" description="Helical" evidence="2">
    <location>
        <begin position="72"/>
        <end position="93"/>
    </location>
</feature>
<feature type="compositionally biased region" description="Polar residues" evidence="1">
    <location>
        <begin position="202"/>
        <end position="228"/>
    </location>
</feature>
<feature type="transmembrane region" description="Helical" evidence="2">
    <location>
        <begin position="125"/>
        <end position="147"/>
    </location>
</feature>
<evidence type="ECO:0000313" key="4">
    <source>
        <dbReference type="Proteomes" id="UP000000591"/>
    </source>
</evidence>
<dbReference type="InParanoid" id="Q75ER4"/>
<dbReference type="OMA" id="CQIVIIN"/>
<dbReference type="AlphaFoldDB" id="Q75ER4"/>
<protein>
    <submittedName>
        <fullName evidence="3">AAR015Cp</fullName>
    </submittedName>
</protein>
<gene>
    <name evidence="3" type="ORF">AGOS_AAR015C</name>
</gene>
<evidence type="ECO:0000313" key="3">
    <source>
        <dbReference type="EMBL" id="AAS50380.1"/>
    </source>
</evidence>
<proteinExistence type="predicted"/>
<dbReference type="EMBL" id="AE016814">
    <property type="protein sequence ID" value="AAS50380.1"/>
    <property type="molecule type" value="Genomic_DNA"/>
</dbReference>
<keyword evidence="2" id="KW-0812">Transmembrane</keyword>